<proteinExistence type="predicted"/>
<dbReference type="EMBL" id="GBRH01246652">
    <property type="protein sequence ID" value="JAD51243.1"/>
    <property type="molecule type" value="Transcribed_RNA"/>
</dbReference>
<evidence type="ECO:0000313" key="1">
    <source>
        <dbReference type="EMBL" id="JAD51243.1"/>
    </source>
</evidence>
<reference evidence="1" key="1">
    <citation type="submission" date="2014-09" db="EMBL/GenBank/DDBJ databases">
        <authorList>
            <person name="Magalhaes I.L.F."/>
            <person name="Oliveira U."/>
            <person name="Santos F.R."/>
            <person name="Vidigal T.H.D.A."/>
            <person name="Brescovit A.D."/>
            <person name="Santos A.J."/>
        </authorList>
    </citation>
    <scope>NUCLEOTIDE SEQUENCE</scope>
    <source>
        <tissue evidence="1">Shoot tissue taken approximately 20 cm above the soil surface</tissue>
    </source>
</reference>
<dbReference type="AlphaFoldDB" id="A0A0A9AN00"/>
<name>A0A0A9AN00_ARUDO</name>
<reference evidence="1" key="2">
    <citation type="journal article" date="2015" name="Data Brief">
        <title>Shoot transcriptome of the giant reed, Arundo donax.</title>
        <authorList>
            <person name="Barrero R.A."/>
            <person name="Guerrero F.D."/>
            <person name="Moolhuijzen P."/>
            <person name="Goolsby J.A."/>
            <person name="Tidwell J."/>
            <person name="Bellgard S.E."/>
            <person name="Bellgard M.I."/>
        </authorList>
    </citation>
    <scope>NUCLEOTIDE SEQUENCE</scope>
    <source>
        <tissue evidence="1">Shoot tissue taken approximately 20 cm above the soil surface</tissue>
    </source>
</reference>
<protein>
    <submittedName>
        <fullName evidence="1">Uncharacterized protein</fullName>
    </submittedName>
</protein>
<sequence length="36" mass="4059">MNVLVIKQTSNEDKVRPYSLTANTSISTNTDKTEMQ</sequence>
<organism evidence="1">
    <name type="scientific">Arundo donax</name>
    <name type="common">Giant reed</name>
    <name type="synonym">Donax arundinaceus</name>
    <dbReference type="NCBI Taxonomy" id="35708"/>
    <lineage>
        <taxon>Eukaryota</taxon>
        <taxon>Viridiplantae</taxon>
        <taxon>Streptophyta</taxon>
        <taxon>Embryophyta</taxon>
        <taxon>Tracheophyta</taxon>
        <taxon>Spermatophyta</taxon>
        <taxon>Magnoliopsida</taxon>
        <taxon>Liliopsida</taxon>
        <taxon>Poales</taxon>
        <taxon>Poaceae</taxon>
        <taxon>PACMAD clade</taxon>
        <taxon>Arundinoideae</taxon>
        <taxon>Arundineae</taxon>
        <taxon>Arundo</taxon>
    </lineage>
</organism>
<accession>A0A0A9AN00</accession>